<comment type="caution">
    <text evidence="2">The sequence shown here is derived from an EMBL/GenBank/DDBJ whole genome shotgun (WGS) entry which is preliminary data.</text>
</comment>
<dbReference type="Proteomes" id="UP001218218">
    <property type="component" value="Unassembled WGS sequence"/>
</dbReference>
<feature type="compositionally biased region" description="Basic residues" evidence="1">
    <location>
        <begin position="156"/>
        <end position="169"/>
    </location>
</feature>
<dbReference type="EMBL" id="JARIHO010000094">
    <property type="protein sequence ID" value="KAJ7306187.1"/>
    <property type="molecule type" value="Genomic_DNA"/>
</dbReference>
<evidence type="ECO:0000256" key="1">
    <source>
        <dbReference type="SAM" id="MobiDB-lite"/>
    </source>
</evidence>
<keyword evidence="3" id="KW-1185">Reference proteome</keyword>
<evidence type="ECO:0000313" key="3">
    <source>
        <dbReference type="Proteomes" id="UP001218218"/>
    </source>
</evidence>
<dbReference type="AlphaFoldDB" id="A0AAD7EA17"/>
<name>A0AAD7EA17_9AGAR</name>
<evidence type="ECO:0000313" key="2">
    <source>
        <dbReference type="EMBL" id="KAJ7306187.1"/>
    </source>
</evidence>
<feature type="compositionally biased region" description="Polar residues" evidence="1">
    <location>
        <begin position="28"/>
        <end position="46"/>
    </location>
</feature>
<sequence length="234" mass="25118">MSSPTSTSRMIRAQTRGRLSAKTGKKPATSSSIMPLESLQSQQENVQLDAISHRTRRSARAQQVRNSLNGAETVRSATHSGAQAAPRDAVTDANDLNHTDGDERADVIACTAPSTPEAQGQSESASGDSDAGSEETPANCEIAALDNGDEGSFARHVGRRRESRLRVIHRSSNGVHSVRQGEHDNEDSESDSENGSWDWYYEQRAAHKKSSKGDDSDDDSESGSGESIYISLAC</sequence>
<organism evidence="2 3">
    <name type="scientific">Mycena albidolilacea</name>
    <dbReference type="NCBI Taxonomy" id="1033008"/>
    <lineage>
        <taxon>Eukaryota</taxon>
        <taxon>Fungi</taxon>
        <taxon>Dikarya</taxon>
        <taxon>Basidiomycota</taxon>
        <taxon>Agaricomycotina</taxon>
        <taxon>Agaricomycetes</taxon>
        <taxon>Agaricomycetidae</taxon>
        <taxon>Agaricales</taxon>
        <taxon>Marasmiineae</taxon>
        <taxon>Mycenaceae</taxon>
        <taxon>Mycena</taxon>
    </lineage>
</organism>
<feature type="compositionally biased region" description="Low complexity" evidence="1">
    <location>
        <begin position="118"/>
        <end position="130"/>
    </location>
</feature>
<feature type="compositionally biased region" description="Basic and acidic residues" evidence="1">
    <location>
        <begin position="95"/>
        <end position="106"/>
    </location>
</feature>
<protein>
    <submittedName>
        <fullName evidence="2">Uncharacterized protein</fullName>
    </submittedName>
</protein>
<proteinExistence type="predicted"/>
<reference evidence="2" key="1">
    <citation type="submission" date="2023-03" db="EMBL/GenBank/DDBJ databases">
        <title>Massive genome expansion in bonnet fungi (Mycena s.s.) driven by repeated elements and novel gene families across ecological guilds.</title>
        <authorList>
            <consortium name="Lawrence Berkeley National Laboratory"/>
            <person name="Harder C.B."/>
            <person name="Miyauchi S."/>
            <person name="Viragh M."/>
            <person name="Kuo A."/>
            <person name="Thoen E."/>
            <person name="Andreopoulos B."/>
            <person name="Lu D."/>
            <person name="Skrede I."/>
            <person name="Drula E."/>
            <person name="Henrissat B."/>
            <person name="Morin E."/>
            <person name="Kohler A."/>
            <person name="Barry K."/>
            <person name="LaButti K."/>
            <person name="Morin E."/>
            <person name="Salamov A."/>
            <person name="Lipzen A."/>
            <person name="Mereny Z."/>
            <person name="Hegedus B."/>
            <person name="Baldrian P."/>
            <person name="Stursova M."/>
            <person name="Weitz H."/>
            <person name="Taylor A."/>
            <person name="Grigoriev I.V."/>
            <person name="Nagy L.G."/>
            <person name="Martin F."/>
            <person name="Kauserud H."/>
        </authorList>
    </citation>
    <scope>NUCLEOTIDE SEQUENCE</scope>
    <source>
        <strain evidence="2">CBHHK002</strain>
    </source>
</reference>
<feature type="region of interest" description="Disordered" evidence="1">
    <location>
        <begin position="1"/>
        <end position="234"/>
    </location>
</feature>
<accession>A0AAD7EA17</accession>
<feature type="compositionally biased region" description="Polar residues" evidence="1">
    <location>
        <begin position="60"/>
        <end position="81"/>
    </location>
</feature>
<gene>
    <name evidence="2" type="ORF">DFH08DRAFT_824843</name>
</gene>